<dbReference type="PANTHER" id="PTHR16305">
    <property type="entry name" value="TESTICULAR SOLUBLE ADENYLYL CYCLASE"/>
    <property type="match status" value="1"/>
</dbReference>
<dbReference type="PROSITE" id="PS50043">
    <property type="entry name" value="HTH_LUXR_2"/>
    <property type="match status" value="1"/>
</dbReference>
<dbReference type="Gene3D" id="1.10.10.10">
    <property type="entry name" value="Winged helix-like DNA-binding domain superfamily/Winged helix DNA-binding domain"/>
    <property type="match status" value="1"/>
</dbReference>
<dbReference type="Pfam" id="PF13191">
    <property type="entry name" value="AAA_16"/>
    <property type="match status" value="1"/>
</dbReference>
<dbReference type="AlphaFoldDB" id="A0A8J4E0Q0"/>
<dbReference type="PROSITE" id="PS00622">
    <property type="entry name" value="HTH_LUXR_1"/>
    <property type="match status" value="1"/>
</dbReference>
<comment type="caution">
    <text evidence="5">The sequence shown here is derived from an EMBL/GenBank/DDBJ whole genome shotgun (WGS) entry which is preliminary data.</text>
</comment>
<keyword evidence="6" id="KW-1185">Reference proteome</keyword>
<evidence type="ECO:0000313" key="5">
    <source>
        <dbReference type="EMBL" id="GIJ57189.1"/>
    </source>
</evidence>
<name>A0A8J4E0Q0_9ACTN</name>
<accession>A0A8J4E0Q0</accession>
<dbReference type="GO" id="GO:0003677">
    <property type="term" value="F:DNA binding"/>
    <property type="evidence" value="ECO:0007669"/>
    <property type="project" value="InterPro"/>
</dbReference>
<dbReference type="InterPro" id="IPR016032">
    <property type="entry name" value="Sig_transdc_resp-reg_C-effctor"/>
</dbReference>
<dbReference type="Proteomes" id="UP000612585">
    <property type="component" value="Unassembled WGS sequence"/>
</dbReference>
<evidence type="ECO:0000256" key="3">
    <source>
        <dbReference type="SAM" id="MobiDB-lite"/>
    </source>
</evidence>
<dbReference type="InterPro" id="IPR011990">
    <property type="entry name" value="TPR-like_helical_dom_sf"/>
</dbReference>
<feature type="compositionally biased region" description="Basic and acidic residues" evidence="3">
    <location>
        <begin position="1"/>
        <end position="12"/>
    </location>
</feature>
<dbReference type="GO" id="GO:0004016">
    <property type="term" value="F:adenylate cyclase activity"/>
    <property type="evidence" value="ECO:0007669"/>
    <property type="project" value="TreeGrafter"/>
</dbReference>
<feature type="domain" description="HTH luxR-type" evidence="4">
    <location>
        <begin position="812"/>
        <end position="877"/>
    </location>
</feature>
<dbReference type="InterPro" id="IPR036388">
    <property type="entry name" value="WH-like_DNA-bd_sf"/>
</dbReference>
<dbReference type="InterPro" id="IPR027417">
    <property type="entry name" value="P-loop_NTPase"/>
</dbReference>
<dbReference type="PANTHER" id="PTHR16305:SF35">
    <property type="entry name" value="TRANSCRIPTIONAL ACTIVATOR DOMAIN"/>
    <property type="match status" value="1"/>
</dbReference>
<reference evidence="5" key="1">
    <citation type="submission" date="2021-01" db="EMBL/GenBank/DDBJ databases">
        <title>Whole genome shotgun sequence of Virgisporangium aurantiacum NBRC 16421.</title>
        <authorList>
            <person name="Komaki H."/>
            <person name="Tamura T."/>
        </authorList>
    </citation>
    <scope>NUCLEOTIDE SEQUENCE</scope>
    <source>
        <strain evidence="5">NBRC 16421</strain>
    </source>
</reference>
<dbReference type="Gene3D" id="1.25.40.10">
    <property type="entry name" value="Tetratricopeptide repeat domain"/>
    <property type="match status" value="1"/>
</dbReference>
<protein>
    <submittedName>
        <fullName evidence="5">LuxR family transcriptional regulator</fullName>
    </submittedName>
</protein>
<dbReference type="SUPFAM" id="SSF46894">
    <property type="entry name" value="C-terminal effector domain of the bipartite response regulators"/>
    <property type="match status" value="1"/>
</dbReference>
<feature type="region of interest" description="Disordered" evidence="3">
    <location>
        <begin position="1"/>
        <end position="22"/>
    </location>
</feature>
<dbReference type="SMART" id="SM00421">
    <property type="entry name" value="HTH_LUXR"/>
    <property type="match status" value="1"/>
</dbReference>
<keyword evidence="1" id="KW-0547">Nucleotide-binding</keyword>
<evidence type="ECO:0000313" key="6">
    <source>
        <dbReference type="Proteomes" id="UP000612585"/>
    </source>
</evidence>
<dbReference type="EMBL" id="BOPG01000029">
    <property type="protein sequence ID" value="GIJ57189.1"/>
    <property type="molecule type" value="Genomic_DNA"/>
</dbReference>
<dbReference type="Gene3D" id="3.40.50.300">
    <property type="entry name" value="P-loop containing nucleotide triphosphate hydrolases"/>
    <property type="match status" value="1"/>
</dbReference>
<dbReference type="InterPro" id="IPR041664">
    <property type="entry name" value="AAA_16"/>
</dbReference>
<dbReference type="CDD" id="cd06170">
    <property type="entry name" value="LuxR_C_like"/>
    <property type="match status" value="1"/>
</dbReference>
<dbReference type="GO" id="GO:0005737">
    <property type="term" value="C:cytoplasm"/>
    <property type="evidence" value="ECO:0007669"/>
    <property type="project" value="TreeGrafter"/>
</dbReference>
<keyword evidence="2" id="KW-0067">ATP-binding</keyword>
<dbReference type="InterPro" id="IPR000792">
    <property type="entry name" value="Tscrpt_reg_LuxR_C"/>
</dbReference>
<sequence length="881" mass="94473">MRRITDLSDRRSTVSGQNGGVGRTILERDDELAALAEASRDAAQGAGCVLLVCGEAGIGKSSLVEAVRGVLPAETRLLVGYCDDLATPRVLGPLRDLIGAVGPALTAALRRGDRGEVLEALREEFGWANQPTVLVVEDVHWADEATLDVLRYLVRRAARLPLVLVLTYRDDELRPDHPLRHLLGLASRSSRIRRLRLARLTVSAVRRLSAATGADADEVFAVTAGNPYFVAEILAAGDVTAVPTTIADAVQAKLAQLDPATTDALEHLAVVPSTVRRWLVEALVGAGPAVLAPAEEHGLLTVTPEQVSFRHELTRRAIADSMPATRRMAANRRVLAAILARPGIDVSRVVHHAAQAGDSDVVVVYGPVAAREAAAAGAHREAVAHLRLVLDQHPVLDRAAEADLWESLAVESYTINAPAGEVQAAQRRAVDLRHGGDPRAYGASLRWFSRISWWAGDPETGNAAADEAIAVLTTTGDDDLLAMALSNKSQLHALAGRDAEAIVAAERAIALGKDNPATLSHALNNRGMALRRIDEAASLSTLEQSLRVALAADETEHACRAYVNLILHDLELLRLDTAGRRLADGIEFAERTEFLMYWRYLQVALGSVHLASGDWDEAESAAANALDASPPVRCAALTVIGRTRLRRGEPGAVETLRAAWLTAVPLGEAQWLGPPAAALAEAAMLTAAVGERGATDELAEAYELARGFGSASVRAELAYWLGRAGRPVDRHGLTHPYALLADGRWRDAAEAWRVAGYRYEYAFALTESPDTDDHLTALAVLETLRAEPLARLVRERLREQGTRIPRGPTLTTRVNPAGLTGRQAEIVRLLARGLTNAEIAGRLVVSVRTVDSHVAAAMTKLRSRTRKEAVARARDLGLLTG</sequence>
<proteinExistence type="predicted"/>
<dbReference type="PRINTS" id="PR00038">
    <property type="entry name" value="HTHLUXR"/>
</dbReference>
<dbReference type="GO" id="GO:0005524">
    <property type="term" value="F:ATP binding"/>
    <property type="evidence" value="ECO:0007669"/>
    <property type="project" value="UniProtKB-KW"/>
</dbReference>
<evidence type="ECO:0000256" key="1">
    <source>
        <dbReference type="ARBA" id="ARBA00022741"/>
    </source>
</evidence>
<organism evidence="5 6">
    <name type="scientific">Virgisporangium aurantiacum</name>
    <dbReference type="NCBI Taxonomy" id="175570"/>
    <lineage>
        <taxon>Bacteria</taxon>
        <taxon>Bacillati</taxon>
        <taxon>Actinomycetota</taxon>
        <taxon>Actinomycetes</taxon>
        <taxon>Micromonosporales</taxon>
        <taxon>Micromonosporaceae</taxon>
        <taxon>Virgisporangium</taxon>
    </lineage>
</organism>
<dbReference type="SUPFAM" id="SSF52540">
    <property type="entry name" value="P-loop containing nucleoside triphosphate hydrolases"/>
    <property type="match status" value="1"/>
</dbReference>
<evidence type="ECO:0000256" key="2">
    <source>
        <dbReference type="ARBA" id="ARBA00022840"/>
    </source>
</evidence>
<evidence type="ECO:0000259" key="4">
    <source>
        <dbReference type="PROSITE" id="PS50043"/>
    </source>
</evidence>
<dbReference type="SUPFAM" id="SSF48452">
    <property type="entry name" value="TPR-like"/>
    <property type="match status" value="1"/>
</dbReference>
<gene>
    <name evidence="5" type="ORF">Vau01_047050</name>
</gene>
<dbReference type="Pfam" id="PF00196">
    <property type="entry name" value="GerE"/>
    <property type="match status" value="1"/>
</dbReference>
<dbReference type="GO" id="GO:0006355">
    <property type="term" value="P:regulation of DNA-templated transcription"/>
    <property type="evidence" value="ECO:0007669"/>
    <property type="project" value="InterPro"/>
</dbReference>